<dbReference type="Proteomes" id="UP000646827">
    <property type="component" value="Unassembled WGS sequence"/>
</dbReference>
<keyword evidence="1" id="KW-1133">Transmembrane helix</keyword>
<protein>
    <submittedName>
        <fullName evidence="2">Uncharacterized protein</fullName>
    </submittedName>
</protein>
<evidence type="ECO:0000313" key="2">
    <source>
        <dbReference type="EMBL" id="KAG2224464.1"/>
    </source>
</evidence>
<keyword evidence="3" id="KW-1185">Reference proteome</keyword>
<proteinExistence type="predicted"/>
<dbReference type="AlphaFoldDB" id="A0A8H7S836"/>
<gene>
    <name evidence="2" type="ORF">INT45_010530</name>
</gene>
<keyword evidence="1" id="KW-0812">Transmembrane</keyword>
<comment type="caution">
    <text evidence="2">The sequence shown here is derived from an EMBL/GenBank/DDBJ whole genome shotgun (WGS) entry which is preliminary data.</text>
</comment>
<name>A0A8H7S836_9FUNG</name>
<dbReference type="OrthoDB" id="2202643at2759"/>
<accession>A0A8H7S836</accession>
<reference evidence="2 3" key="1">
    <citation type="submission" date="2020-12" db="EMBL/GenBank/DDBJ databases">
        <title>Metabolic potential, ecology and presence of endohyphal bacteria is reflected in genomic diversity of Mucoromycotina.</title>
        <authorList>
            <person name="Muszewska A."/>
            <person name="Okrasinska A."/>
            <person name="Steczkiewicz K."/>
            <person name="Drgas O."/>
            <person name="Orlowska M."/>
            <person name="Perlinska-Lenart U."/>
            <person name="Aleksandrzak-Piekarczyk T."/>
            <person name="Szatraj K."/>
            <person name="Zielenkiewicz U."/>
            <person name="Pilsyk S."/>
            <person name="Malc E."/>
            <person name="Mieczkowski P."/>
            <person name="Kruszewska J.S."/>
            <person name="Biernat P."/>
            <person name="Pawlowska J."/>
        </authorList>
    </citation>
    <scope>NUCLEOTIDE SEQUENCE [LARGE SCALE GENOMIC DNA]</scope>
    <source>
        <strain evidence="2 3">CBS 142.35</strain>
    </source>
</reference>
<sequence>MDIKKQLTDIETPFPSPPPPAQHVLYYSPPPTNESHTRRWGCVYRFILCLAALAIVMHCASSNRLSQLQQFYNKENSGKTEHLVLHTGFPAIGVESNGLPILHNQGAAIAFSPNTAGSSSLLTTNNDDNLSVQKESWWDRLFPWRHVHLHSVQLPVHSSKPIKARLAVCTSTRDSTLWQNIPDVSQCVSSATPLTVLDPQDDPGVLEWIAPASNNAADGNENDAIVLRKKNVYWLVVQTEQDEFDWVYALPSEEYIGDTQIAYETQNGWKLEQDDNIPSIMVTVVDH</sequence>
<keyword evidence="1" id="KW-0472">Membrane</keyword>
<feature type="transmembrane region" description="Helical" evidence="1">
    <location>
        <begin position="43"/>
        <end position="60"/>
    </location>
</feature>
<evidence type="ECO:0000256" key="1">
    <source>
        <dbReference type="SAM" id="Phobius"/>
    </source>
</evidence>
<evidence type="ECO:0000313" key="3">
    <source>
        <dbReference type="Proteomes" id="UP000646827"/>
    </source>
</evidence>
<dbReference type="EMBL" id="JAEPRB010000042">
    <property type="protein sequence ID" value="KAG2224464.1"/>
    <property type="molecule type" value="Genomic_DNA"/>
</dbReference>
<organism evidence="2 3">
    <name type="scientific">Circinella minor</name>
    <dbReference type="NCBI Taxonomy" id="1195481"/>
    <lineage>
        <taxon>Eukaryota</taxon>
        <taxon>Fungi</taxon>
        <taxon>Fungi incertae sedis</taxon>
        <taxon>Mucoromycota</taxon>
        <taxon>Mucoromycotina</taxon>
        <taxon>Mucoromycetes</taxon>
        <taxon>Mucorales</taxon>
        <taxon>Lichtheimiaceae</taxon>
        <taxon>Circinella</taxon>
    </lineage>
</organism>